<dbReference type="InterPro" id="IPR000702">
    <property type="entry name" value="Ribosomal_uL6-like"/>
</dbReference>
<reference evidence="1 2" key="1">
    <citation type="submission" date="2024-03" db="EMBL/GenBank/DDBJ databases">
        <title>Aureococcus anophagefferens CCMP1851 and Kratosvirus quantuckense: Draft genome of a second virus-susceptible host strain in the model system.</title>
        <authorList>
            <person name="Chase E."/>
            <person name="Truchon A.R."/>
            <person name="Schepens W."/>
            <person name="Wilhelm S.W."/>
        </authorList>
    </citation>
    <scope>NUCLEOTIDE SEQUENCE [LARGE SCALE GENOMIC DNA]</scope>
    <source>
        <strain evidence="1 2">CCMP1851</strain>
    </source>
</reference>
<keyword evidence="1" id="KW-0150">Chloroplast</keyword>
<keyword evidence="1" id="KW-0934">Plastid</keyword>
<name>A0ABR1G5B8_AURAN</name>
<gene>
    <name evidence="1" type="ORF">SO694_cp00033</name>
</gene>
<protein>
    <submittedName>
        <fullName evidence="1">50S ribosomal protein L6</fullName>
    </submittedName>
</protein>
<keyword evidence="2" id="KW-1185">Reference proteome</keyword>
<dbReference type="PIRSF" id="PIRSF002162">
    <property type="entry name" value="Ribosomal_L6"/>
    <property type="match status" value="1"/>
</dbReference>
<dbReference type="Pfam" id="PF00347">
    <property type="entry name" value="Ribosomal_L6"/>
    <property type="match status" value="2"/>
</dbReference>
<dbReference type="EMBL" id="JBBJCI010000100">
    <property type="protein sequence ID" value="KAK7248373.1"/>
    <property type="molecule type" value="Genomic_DNA"/>
</dbReference>
<dbReference type="HAMAP" id="MF_01365_B">
    <property type="entry name" value="Ribosomal_uL6_B"/>
    <property type="match status" value="1"/>
</dbReference>
<dbReference type="GO" id="GO:1990904">
    <property type="term" value="C:ribonucleoprotein complex"/>
    <property type="evidence" value="ECO:0007669"/>
    <property type="project" value="UniProtKB-KW"/>
</dbReference>
<keyword evidence="1" id="KW-0687">Ribonucleoprotein</keyword>
<keyword evidence="1" id="KW-0689">Ribosomal protein</keyword>
<dbReference type="PANTHER" id="PTHR11655:SF14">
    <property type="entry name" value="LARGE RIBOSOMAL SUBUNIT PROTEIN UL6M"/>
    <property type="match status" value="1"/>
</dbReference>
<geneLocation type="chloroplast" evidence="1"/>
<dbReference type="GO" id="GO:0003735">
    <property type="term" value="F:structural constituent of ribosome"/>
    <property type="evidence" value="ECO:0007669"/>
    <property type="project" value="InterPro"/>
</dbReference>
<sequence>MSRIGKLPITLPKGVTLKVDDNMVSIKGPLGELSRQIPPEILIAVDEEKAIVTVNDDSKRTRALHGLVRTLVNNMVVGVHTKFEIDLELKGVGYRCQAAKDKVTLSLGFSHPIVLPLPKGVEVSVEANTNIKVSGIDKEEVGFIASKIRSFRPPEPYNGKGVLYKNEVILRKAGKAGKK</sequence>
<dbReference type="SUPFAM" id="SSF56053">
    <property type="entry name" value="Ribosomal protein L6"/>
    <property type="match status" value="2"/>
</dbReference>
<dbReference type="PRINTS" id="PR00059">
    <property type="entry name" value="RIBOSOMALL6"/>
</dbReference>
<organism evidence="1 2">
    <name type="scientific">Aureococcus anophagefferens</name>
    <name type="common">Harmful bloom alga</name>
    <dbReference type="NCBI Taxonomy" id="44056"/>
    <lineage>
        <taxon>Eukaryota</taxon>
        <taxon>Sar</taxon>
        <taxon>Stramenopiles</taxon>
        <taxon>Ochrophyta</taxon>
        <taxon>Pelagophyceae</taxon>
        <taxon>Pelagomonadales</taxon>
        <taxon>Pelagomonadaceae</taxon>
        <taxon>Aureococcus</taxon>
    </lineage>
</organism>
<dbReference type="InterPro" id="IPR019906">
    <property type="entry name" value="Ribosomal_uL6_bac-type"/>
</dbReference>
<proteinExistence type="inferred from homology"/>
<dbReference type="Proteomes" id="UP001363151">
    <property type="component" value="Unassembled WGS sequence"/>
</dbReference>
<dbReference type="GO" id="GO:0005840">
    <property type="term" value="C:ribosome"/>
    <property type="evidence" value="ECO:0007669"/>
    <property type="project" value="UniProtKB-KW"/>
</dbReference>
<dbReference type="GO" id="GO:0019843">
    <property type="term" value="F:rRNA binding"/>
    <property type="evidence" value="ECO:0007669"/>
    <property type="project" value="UniProtKB-UniRule"/>
</dbReference>
<dbReference type="GO" id="GO:0002181">
    <property type="term" value="P:cytoplasmic translation"/>
    <property type="evidence" value="ECO:0007669"/>
    <property type="project" value="TreeGrafter"/>
</dbReference>
<dbReference type="Gene3D" id="3.90.930.12">
    <property type="entry name" value="Ribosomal protein L6, alpha-beta domain"/>
    <property type="match status" value="2"/>
</dbReference>
<dbReference type="GO" id="GO:0009507">
    <property type="term" value="C:chloroplast"/>
    <property type="evidence" value="ECO:0007669"/>
    <property type="project" value="UniProtKB-SubCell"/>
</dbReference>
<comment type="caution">
    <text evidence="1">The sequence shown here is derived from an EMBL/GenBank/DDBJ whole genome shotgun (WGS) entry which is preliminary data.</text>
</comment>
<evidence type="ECO:0000313" key="2">
    <source>
        <dbReference type="Proteomes" id="UP001363151"/>
    </source>
</evidence>
<accession>A0ABR1G5B8</accession>
<dbReference type="NCBIfam" id="TIGR03654">
    <property type="entry name" value="L6_bact"/>
    <property type="match status" value="1"/>
</dbReference>
<dbReference type="InterPro" id="IPR036789">
    <property type="entry name" value="Ribosomal_uL6-like_a/b-dom_sf"/>
</dbReference>
<dbReference type="KEGG" id="aaf:AuanCp040"/>
<dbReference type="InterPro" id="IPR020040">
    <property type="entry name" value="Ribosomal_uL6_a/b-dom"/>
</dbReference>
<dbReference type="PANTHER" id="PTHR11655">
    <property type="entry name" value="60S/50S RIBOSOMAL PROTEIN L6/L9"/>
    <property type="match status" value="1"/>
</dbReference>
<evidence type="ECO:0000313" key="1">
    <source>
        <dbReference type="EMBL" id="KAK7248373.1"/>
    </source>
</evidence>